<dbReference type="Gene3D" id="3.40.50.1820">
    <property type="entry name" value="alpha/beta hydrolase"/>
    <property type="match status" value="1"/>
</dbReference>
<evidence type="ECO:0000259" key="1">
    <source>
        <dbReference type="Pfam" id="PF08386"/>
    </source>
</evidence>
<reference evidence="2" key="1">
    <citation type="journal article" date="2014" name="Front. Microbiol.">
        <title>High frequency of phylogenetically diverse reductive dehalogenase-homologous genes in deep subseafloor sedimentary metagenomes.</title>
        <authorList>
            <person name="Kawai M."/>
            <person name="Futagami T."/>
            <person name="Toyoda A."/>
            <person name="Takaki Y."/>
            <person name="Nishi S."/>
            <person name="Hori S."/>
            <person name="Arai W."/>
            <person name="Tsubouchi T."/>
            <person name="Morono Y."/>
            <person name="Uchiyama I."/>
            <person name="Ito T."/>
            <person name="Fujiyama A."/>
            <person name="Inagaki F."/>
            <person name="Takami H."/>
        </authorList>
    </citation>
    <scope>NUCLEOTIDE SEQUENCE</scope>
    <source>
        <strain evidence="2">Expedition CK06-06</strain>
    </source>
</reference>
<dbReference type="Pfam" id="PF08386">
    <property type="entry name" value="Abhydrolase_4"/>
    <property type="match status" value="1"/>
</dbReference>
<dbReference type="AlphaFoldDB" id="X0X568"/>
<dbReference type="SUPFAM" id="SSF53474">
    <property type="entry name" value="alpha/beta-Hydrolases"/>
    <property type="match status" value="1"/>
</dbReference>
<dbReference type="EMBL" id="BARS01041400">
    <property type="protein sequence ID" value="GAG31808.1"/>
    <property type="molecule type" value="Genomic_DNA"/>
</dbReference>
<dbReference type="InterPro" id="IPR013595">
    <property type="entry name" value="Pept_S33_TAP-like_C"/>
</dbReference>
<protein>
    <recommendedName>
        <fullName evidence="1">Peptidase S33 tripeptidyl aminopeptidase-like C-terminal domain-containing protein</fullName>
    </recommendedName>
</protein>
<accession>X0X568</accession>
<feature type="non-terminal residue" evidence="2">
    <location>
        <position position="1"/>
    </location>
</feature>
<organism evidence="2">
    <name type="scientific">marine sediment metagenome</name>
    <dbReference type="NCBI Taxonomy" id="412755"/>
    <lineage>
        <taxon>unclassified sequences</taxon>
        <taxon>metagenomes</taxon>
        <taxon>ecological metagenomes</taxon>
    </lineage>
</organism>
<sequence>DPWPPELKEAAANTGIAVYHSMWGPSEFCPTGNLKNYDNTTRLQEISIPTLLIVGEYDEATPEAAAWYKSLMPNASLVVIENGSHLAMWEETDAYIKALRKFLNSVEQQEKG</sequence>
<evidence type="ECO:0000313" key="2">
    <source>
        <dbReference type="EMBL" id="GAG31808.1"/>
    </source>
</evidence>
<dbReference type="InterPro" id="IPR029058">
    <property type="entry name" value="AB_hydrolase_fold"/>
</dbReference>
<proteinExistence type="predicted"/>
<name>X0X568_9ZZZZ</name>
<comment type="caution">
    <text evidence="2">The sequence shown here is derived from an EMBL/GenBank/DDBJ whole genome shotgun (WGS) entry which is preliminary data.</text>
</comment>
<feature type="domain" description="Peptidase S33 tripeptidyl aminopeptidase-like C-terminal" evidence="1">
    <location>
        <begin position="30"/>
        <end position="107"/>
    </location>
</feature>
<gene>
    <name evidence="2" type="ORF">S01H1_62970</name>
</gene>